<organism evidence="2 3">
    <name type="scientific">Luteolibacter rhizosphaerae</name>
    <dbReference type="NCBI Taxonomy" id="2989719"/>
    <lineage>
        <taxon>Bacteria</taxon>
        <taxon>Pseudomonadati</taxon>
        <taxon>Verrucomicrobiota</taxon>
        <taxon>Verrucomicrobiia</taxon>
        <taxon>Verrucomicrobiales</taxon>
        <taxon>Verrucomicrobiaceae</taxon>
        <taxon>Luteolibacter</taxon>
    </lineage>
</organism>
<dbReference type="PANTHER" id="PTHR30006">
    <property type="entry name" value="THIAMINE-BINDING PERIPLASMIC PROTEIN-RELATED"/>
    <property type="match status" value="1"/>
</dbReference>
<proteinExistence type="predicted"/>
<protein>
    <submittedName>
        <fullName evidence="2">Extracellular solute-binding protein</fullName>
    </submittedName>
</protein>
<dbReference type="PANTHER" id="PTHR30006:SF24">
    <property type="entry name" value="SLL0237 PROTEIN"/>
    <property type="match status" value="1"/>
</dbReference>
<accession>A0ABT3G8N6</accession>
<name>A0ABT3G8N6_9BACT</name>
<dbReference type="RefSeq" id="WP_264515111.1">
    <property type="nucleotide sequence ID" value="NZ_JAPDDR010000009.1"/>
</dbReference>
<dbReference type="Gene3D" id="3.40.190.10">
    <property type="entry name" value="Periplasmic binding protein-like II"/>
    <property type="match status" value="1"/>
</dbReference>
<gene>
    <name evidence="2" type="ORF">OJ996_18380</name>
</gene>
<keyword evidence="3" id="KW-1185">Reference proteome</keyword>
<dbReference type="Proteomes" id="UP001165653">
    <property type="component" value="Unassembled WGS sequence"/>
</dbReference>
<evidence type="ECO:0000313" key="2">
    <source>
        <dbReference type="EMBL" id="MCW1915560.1"/>
    </source>
</evidence>
<evidence type="ECO:0000256" key="1">
    <source>
        <dbReference type="ARBA" id="ARBA00022729"/>
    </source>
</evidence>
<dbReference type="EMBL" id="JAPDDR010000009">
    <property type="protein sequence ID" value="MCW1915560.1"/>
    <property type="molecule type" value="Genomic_DNA"/>
</dbReference>
<comment type="caution">
    <text evidence="2">The sequence shown here is derived from an EMBL/GenBank/DDBJ whole genome shotgun (WGS) entry which is preliminary data.</text>
</comment>
<reference evidence="2" key="1">
    <citation type="submission" date="2022-10" db="EMBL/GenBank/DDBJ databases">
        <title>Luteolibacter sp. GHJ8, whole genome shotgun sequencing project.</title>
        <authorList>
            <person name="Zhao G."/>
            <person name="Shen L."/>
        </authorList>
    </citation>
    <scope>NUCLEOTIDE SEQUENCE</scope>
    <source>
        <strain evidence="2">GHJ8</strain>
    </source>
</reference>
<dbReference type="SUPFAM" id="SSF53850">
    <property type="entry name" value="Periplasmic binding protein-like II"/>
    <property type="match status" value="1"/>
</dbReference>
<keyword evidence="1" id="KW-0732">Signal</keyword>
<evidence type="ECO:0000313" key="3">
    <source>
        <dbReference type="Proteomes" id="UP001165653"/>
    </source>
</evidence>
<dbReference type="Pfam" id="PF13343">
    <property type="entry name" value="SBP_bac_6"/>
    <property type="match status" value="1"/>
</dbReference>
<sequence>MIRRLLPILLLLAVVIAAPILMRRSTELAAAGKAEDRLIILTPHNETIRSEFSEAFARHWKEKTGRTLYIDWRIPGGTSDIKRVIDSSFKAADEIKSPGIGVDIFFGGGEPDFKGQADQGRFVPLEVFTKHPEWFKDEVIPAKFTGENYYDAAKHLWVGTCLSQMGICYNKETVQRLGMLPPRRWDDLTDPAYAGYIALADPTKSGSVGRTYELMIQEQMKRVIKEKGDSKEAREEGWRKGLNLLQAMAANARYYTDSASKIPHDVAQGDAAAGTCIDFYGRSYEEKLGKRGPSRLLWIAPLGGTSISVDPIAVFRGAPRADIAQEFVTYCLSDAGQLLWNVKAGLPGGPRETSPRRLPVRRDLYTVENLPTFADPDALPYERSGGFEYDPALTGKAFNVLRQVFRAMCMDPHQEMKGAWTAINEVEHNHSGSTITVAQAAFFDTSHLSYERVMNELVPLVARERDPKDATAKLDISREMARISETFRTNYMRAEQIAKEGGHP</sequence>